<protein>
    <recommendedName>
        <fullName evidence="3">(S)-ureidoglycine aminohydrolase cupin domain-containing protein</fullName>
    </recommendedName>
</protein>
<dbReference type="PANTHER" id="PTHR36169:SF1">
    <property type="entry name" value="ACETATE KINASE EUTQ"/>
    <property type="match status" value="1"/>
</dbReference>
<dbReference type="EMBL" id="SWFS01000374">
    <property type="protein sequence ID" value="KAA8907872.1"/>
    <property type="molecule type" value="Genomic_DNA"/>
</dbReference>
<dbReference type="Gene3D" id="2.60.120.10">
    <property type="entry name" value="Jelly Rolls"/>
    <property type="match status" value="1"/>
</dbReference>
<comment type="caution">
    <text evidence="1">The sequence shown here is derived from an EMBL/GenBank/DDBJ whole genome shotgun (WGS) entry which is preliminary data.</text>
</comment>
<dbReference type="Proteomes" id="UP000761534">
    <property type="component" value="Unassembled WGS sequence"/>
</dbReference>
<dbReference type="InterPro" id="IPR014710">
    <property type="entry name" value="RmlC-like_jellyroll"/>
</dbReference>
<keyword evidence="2" id="KW-1185">Reference proteome</keyword>
<gene>
    <name evidence="1" type="ORF">TRICI_004879</name>
</gene>
<evidence type="ECO:0008006" key="3">
    <source>
        <dbReference type="Google" id="ProtNLM"/>
    </source>
</evidence>
<dbReference type="CDD" id="cd02228">
    <property type="entry name" value="cupin_EutQ"/>
    <property type="match status" value="1"/>
</dbReference>
<dbReference type="Pfam" id="PF06249">
    <property type="entry name" value="EutQ"/>
    <property type="match status" value="1"/>
</dbReference>
<reference evidence="1" key="1">
    <citation type="journal article" date="2019" name="G3 (Bethesda)">
        <title>Genome Assemblies of Two Rare Opportunistic Yeast Pathogens: Diutina rugosa (syn. Candida rugosa) and Trichomonascus ciferrii (syn. Candida ciferrii).</title>
        <authorList>
            <person name="Mixao V."/>
            <person name="Saus E."/>
            <person name="Hansen A.P."/>
            <person name="Lass-Florl C."/>
            <person name="Gabaldon T."/>
        </authorList>
    </citation>
    <scope>NUCLEOTIDE SEQUENCE</scope>
    <source>
        <strain evidence="1">CBS 4856</strain>
    </source>
</reference>
<dbReference type="InterPro" id="IPR010424">
    <property type="entry name" value="EutQ"/>
</dbReference>
<dbReference type="VEuPathDB" id="FungiDB:TRICI_004879"/>
<organism evidence="1 2">
    <name type="scientific">Trichomonascus ciferrii</name>
    <dbReference type="NCBI Taxonomy" id="44093"/>
    <lineage>
        <taxon>Eukaryota</taxon>
        <taxon>Fungi</taxon>
        <taxon>Dikarya</taxon>
        <taxon>Ascomycota</taxon>
        <taxon>Saccharomycotina</taxon>
        <taxon>Dipodascomycetes</taxon>
        <taxon>Dipodascales</taxon>
        <taxon>Trichomonascaceae</taxon>
        <taxon>Trichomonascus</taxon>
        <taxon>Trichomonascus ciferrii complex</taxon>
    </lineage>
</organism>
<dbReference type="PANTHER" id="PTHR36169">
    <property type="entry name" value="ETHANOLAMINE UTILIZATION PROTEIN EUTQ"/>
    <property type="match status" value="1"/>
</dbReference>
<evidence type="ECO:0000313" key="2">
    <source>
        <dbReference type="Proteomes" id="UP000761534"/>
    </source>
</evidence>
<dbReference type="OrthoDB" id="4985585at2759"/>
<sequence>MPLQIVPSAKGKEVKPPLISGDNAFLGDVINSDSDPDKTLSAGFYRQEKGQPLTYTYTYDEMKIILEGEMSVEDETGKKVQAKPGDVFYFPKGTTITFNAPDYSLAWFVGLRPTGTA</sequence>
<dbReference type="SUPFAM" id="SSF51182">
    <property type="entry name" value="RmlC-like cupins"/>
    <property type="match status" value="1"/>
</dbReference>
<dbReference type="InterPro" id="IPR011051">
    <property type="entry name" value="RmlC_Cupin_sf"/>
</dbReference>
<evidence type="ECO:0000313" key="1">
    <source>
        <dbReference type="EMBL" id="KAA8907872.1"/>
    </source>
</evidence>
<name>A0A642V4V5_9ASCO</name>
<accession>A0A642V4V5</accession>
<proteinExistence type="predicted"/>
<dbReference type="AlphaFoldDB" id="A0A642V4V5"/>